<gene>
    <name evidence="1" type="ORF">UFOVP708_66</name>
</gene>
<reference evidence="1" key="1">
    <citation type="submission" date="2020-04" db="EMBL/GenBank/DDBJ databases">
        <authorList>
            <person name="Chiriac C."/>
            <person name="Salcher M."/>
            <person name="Ghai R."/>
            <person name="Kavagutti S V."/>
        </authorList>
    </citation>
    <scope>NUCLEOTIDE SEQUENCE</scope>
</reference>
<accession>A0A6J5NQD4</accession>
<evidence type="ECO:0000313" key="1">
    <source>
        <dbReference type="EMBL" id="CAB4159228.1"/>
    </source>
</evidence>
<organism evidence="1">
    <name type="scientific">uncultured Caudovirales phage</name>
    <dbReference type="NCBI Taxonomy" id="2100421"/>
    <lineage>
        <taxon>Viruses</taxon>
        <taxon>Duplodnaviria</taxon>
        <taxon>Heunggongvirae</taxon>
        <taxon>Uroviricota</taxon>
        <taxon>Caudoviricetes</taxon>
        <taxon>Peduoviridae</taxon>
        <taxon>Maltschvirus</taxon>
        <taxon>Maltschvirus maltsch</taxon>
    </lineage>
</organism>
<sequence length="82" mass="9076">MSTKRYISTQPHAVLFDIMVSGENIYGQRIADNLVEFLVPEALAERFEMHWHFTSGNLVAAEEGEAPAETAVKKSAKKTPAV</sequence>
<dbReference type="EMBL" id="LR796683">
    <property type="protein sequence ID" value="CAB4159228.1"/>
    <property type="molecule type" value="Genomic_DNA"/>
</dbReference>
<proteinExistence type="predicted"/>
<protein>
    <submittedName>
        <fullName evidence="1">Uncharacterized protein</fullName>
    </submittedName>
</protein>
<name>A0A6J5NQD4_9CAUD</name>